<dbReference type="GO" id="GO:0006354">
    <property type="term" value="P:DNA-templated transcription elongation"/>
    <property type="evidence" value="ECO:0007669"/>
    <property type="project" value="TreeGrafter"/>
</dbReference>
<dbReference type="PANTHER" id="PTHR30437">
    <property type="entry name" value="TRANSCRIPTION ELONGATION FACTOR GREA"/>
    <property type="match status" value="1"/>
</dbReference>
<reference evidence="2 3" key="1">
    <citation type="submission" date="2020-08" db="EMBL/GenBank/DDBJ databases">
        <title>Adhaeribacter dokdonensis sp. nov., isolated from the rhizosphere of Elymus tsukushiensis, a plant native to the Dokdo Islands, Republic of Korea.</title>
        <authorList>
            <person name="Ghim S.Y."/>
        </authorList>
    </citation>
    <scope>NUCLEOTIDE SEQUENCE [LARGE SCALE GENOMIC DNA]</scope>
    <source>
        <strain evidence="2 3">KUDC8001</strain>
    </source>
</reference>
<organism evidence="2 3">
    <name type="scientific">Adhaeribacter radiodurans</name>
    <dbReference type="NCBI Taxonomy" id="2745197"/>
    <lineage>
        <taxon>Bacteria</taxon>
        <taxon>Pseudomonadati</taxon>
        <taxon>Bacteroidota</taxon>
        <taxon>Cytophagia</taxon>
        <taxon>Cytophagales</taxon>
        <taxon>Hymenobacteraceae</taxon>
        <taxon>Adhaeribacter</taxon>
    </lineage>
</organism>
<dbReference type="GO" id="GO:0003746">
    <property type="term" value="F:translation elongation factor activity"/>
    <property type="evidence" value="ECO:0007669"/>
    <property type="project" value="UniProtKB-KW"/>
</dbReference>
<accession>A0A7L7LA08</accession>
<dbReference type="InterPro" id="IPR018151">
    <property type="entry name" value="TF_GreA/GreB_CS"/>
</dbReference>
<dbReference type="InterPro" id="IPR036953">
    <property type="entry name" value="GreA/GreB_C_sf"/>
</dbReference>
<evidence type="ECO:0000313" key="2">
    <source>
        <dbReference type="EMBL" id="QMU29671.1"/>
    </source>
</evidence>
<keyword evidence="2" id="KW-0648">Protein biosynthesis</keyword>
<dbReference type="InterPro" id="IPR001437">
    <property type="entry name" value="Tscrpt_elong_fac_GreA/B_C"/>
</dbReference>
<dbReference type="EMBL" id="CP055153">
    <property type="protein sequence ID" value="QMU29671.1"/>
    <property type="molecule type" value="Genomic_DNA"/>
</dbReference>
<sequence>MDSIYLTEEDYRQLIKLTQVKKHQQDFSPSINRLKQELKRALVQPVETIPPEIVTMNSRVRVIELKSSSEMTITIVYPEQADFNAGKISILSPLGTAILGRREGDEVIWTAPYCKFIYRIEEVLYQPEAAGLLT</sequence>
<dbReference type="GO" id="GO:0070063">
    <property type="term" value="F:RNA polymerase binding"/>
    <property type="evidence" value="ECO:0007669"/>
    <property type="project" value="InterPro"/>
</dbReference>
<dbReference type="RefSeq" id="WP_182412131.1">
    <property type="nucleotide sequence ID" value="NZ_CP055153.1"/>
</dbReference>
<protein>
    <submittedName>
        <fullName evidence="2">GreA/GreB family elongation factor</fullName>
    </submittedName>
</protein>
<evidence type="ECO:0000259" key="1">
    <source>
        <dbReference type="Pfam" id="PF01272"/>
    </source>
</evidence>
<name>A0A7L7LA08_9BACT</name>
<keyword evidence="3" id="KW-1185">Reference proteome</keyword>
<evidence type="ECO:0000313" key="3">
    <source>
        <dbReference type="Proteomes" id="UP000514509"/>
    </source>
</evidence>
<dbReference type="AlphaFoldDB" id="A0A7L7LA08"/>
<dbReference type="GO" id="GO:0032784">
    <property type="term" value="P:regulation of DNA-templated transcription elongation"/>
    <property type="evidence" value="ECO:0007669"/>
    <property type="project" value="InterPro"/>
</dbReference>
<dbReference type="PROSITE" id="PS00830">
    <property type="entry name" value="GREAB_2"/>
    <property type="match status" value="1"/>
</dbReference>
<feature type="domain" description="Transcription elongation factor GreA/GreB C-terminal" evidence="1">
    <location>
        <begin position="52"/>
        <end position="125"/>
    </location>
</feature>
<keyword evidence="2" id="KW-0251">Elongation factor</keyword>
<gene>
    <name evidence="2" type="ORF">HUW48_17270</name>
</gene>
<dbReference type="SUPFAM" id="SSF54534">
    <property type="entry name" value="FKBP-like"/>
    <property type="match status" value="1"/>
</dbReference>
<dbReference type="Gene3D" id="3.10.50.30">
    <property type="entry name" value="Transcription elongation factor, GreA/GreB, C-terminal domain"/>
    <property type="match status" value="1"/>
</dbReference>
<dbReference type="KEGG" id="add:HUW48_17270"/>
<dbReference type="PANTHER" id="PTHR30437:SF5">
    <property type="entry name" value="REGULATOR OF NUCLEOSIDE DIPHOSPHATE KINASE"/>
    <property type="match status" value="1"/>
</dbReference>
<dbReference type="GO" id="GO:0003677">
    <property type="term" value="F:DNA binding"/>
    <property type="evidence" value="ECO:0007669"/>
    <property type="project" value="InterPro"/>
</dbReference>
<dbReference type="InterPro" id="IPR023459">
    <property type="entry name" value="Tscrpt_elong_fac_GreA/B_fam"/>
</dbReference>
<proteinExistence type="predicted"/>
<dbReference type="Pfam" id="PF01272">
    <property type="entry name" value="GreA_GreB"/>
    <property type="match status" value="1"/>
</dbReference>
<dbReference type="Proteomes" id="UP000514509">
    <property type="component" value="Chromosome"/>
</dbReference>